<protein>
    <submittedName>
        <fullName evidence="2">UPF0126 domain-containing protein</fullName>
    </submittedName>
</protein>
<dbReference type="RefSeq" id="WP_090365066.1">
    <property type="nucleotide sequence ID" value="NZ_FNEM01000006.1"/>
</dbReference>
<dbReference type="Proteomes" id="UP000199527">
    <property type="component" value="Unassembled WGS sequence"/>
</dbReference>
<dbReference type="OrthoDB" id="9791874at2"/>
<name>A0A1G8SG79_9GAMM</name>
<sequence length="57" mass="5993">MDPFGVVTRGSVTAFGAGTVRDRLLGGYPLIKVANLHYLVAIVLCLRNASQGSCRAS</sequence>
<dbReference type="AlphaFoldDB" id="A0A1G8SG79"/>
<proteinExistence type="predicted"/>
<evidence type="ECO:0000259" key="1">
    <source>
        <dbReference type="Pfam" id="PF03458"/>
    </source>
</evidence>
<evidence type="ECO:0000313" key="2">
    <source>
        <dbReference type="EMBL" id="SDJ28259.1"/>
    </source>
</evidence>
<accession>A0A1G8SG79</accession>
<gene>
    <name evidence="2" type="ORF">SAMN04488540_106175</name>
</gene>
<dbReference type="Pfam" id="PF03458">
    <property type="entry name" value="Gly_transporter"/>
    <property type="match status" value="1"/>
</dbReference>
<dbReference type="EMBL" id="FNEM01000006">
    <property type="protein sequence ID" value="SDJ28259.1"/>
    <property type="molecule type" value="Genomic_DNA"/>
</dbReference>
<organism evidence="2 3">
    <name type="scientific">Ferrimonas sediminum</name>
    <dbReference type="NCBI Taxonomy" id="718193"/>
    <lineage>
        <taxon>Bacteria</taxon>
        <taxon>Pseudomonadati</taxon>
        <taxon>Pseudomonadota</taxon>
        <taxon>Gammaproteobacteria</taxon>
        <taxon>Alteromonadales</taxon>
        <taxon>Ferrimonadaceae</taxon>
        <taxon>Ferrimonas</taxon>
    </lineage>
</organism>
<feature type="domain" description="Glycine transporter" evidence="1">
    <location>
        <begin position="1"/>
        <end position="44"/>
    </location>
</feature>
<evidence type="ECO:0000313" key="3">
    <source>
        <dbReference type="Proteomes" id="UP000199527"/>
    </source>
</evidence>
<keyword evidence="3" id="KW-1185">Reference proteome</keyword>
<reference evidence="3" key="1">
    <citation type="submission" date="2016-10" db="EMBL/GenBank/DDBJ databases">
        <authorList>
            <person name="Varghese N."/>
            <person name="Submissions S."/>
        </authorList>
    </citation>
    <scope>NUCLEOTIDE SEQUENCE [LARGE SCALE GENOMIC DNA]</scope>
    <source>
        <strain evidence="3">DSM 23317</strain>
    </source>
</reference>
<dbReference type="InterPro" id="IPR005115">
    <property type="entry name" value="Gly_transporter"/>
</dbReference>